<sequence>MRESGRMIKWLDDVLYPGVPDNWDDRIFRDLIIEALQPNDCILDLGAGAGIVEAMRFRGLAKRVCGIDPDPRVLENPHLDEAKIATGHSIPYPDEYFDLVFADNVAEHLERPKEVLREVHRILKPNGKFLFKTPNRTHYVTMLARLTPLEFHQFFNRLRGRESIDTFPTCYLLNSPSQIRQLARQIGFEIATIKLLEGRPEYLRLFLPAYVFGWIYERTVNSAEIFSFLRVLLIANLVKKSPQLALQDKQQFPSTDGK</sequence>
<dbReference type="InterPro" id="IPR050508">
    <property type="entry name" value="Methyltransf_Superfamily"/>
</dbReference>
<dbReference type="Gene3D" id="3.40.50.150">
    <property type="entry name" value="Vaccinia Virus protein VP39"/>
    <property type="match status" value="1"/>
</dbReference>
<dbReference type="SUPFAM" id="SSF53335">
    <property type="entry name" value="S-adenosyl-L-methionine-dependent methyltransferases"/>
    <property type="match status" value="1"/>
</dbReference>
<dbReference type="Pfam" id="PF13489">
    <property type="entry name" value="Methyltransf_23"/>
    <property type="match status" value="1"/>
</dbReference>
<dbReference type="RefSeq" id="WP_320508645.1">
    <property type="nucleotide sequence ID" value="NZ_JAXCLW010000002.1"/>
</dbReference>
<dbReference type="CDD" id="cd02440">
    <property type="entry name" value="AdoMet_MTases"/>
    <property type="match status" value="1"/>
</dbReference>
<gene>
    <name evidence="1" type="ORF">SMD27_07890</name>
</gene>
<keyword evidence="2" id="KW-1185">Reference proteome</keyword>
<dbReference type="GO" id="GO:0032259">
    <property type="term" value="P:methylation"/>
    <property type="evidence" value="ECO:0007669"/>
    <property type="project" value="UniProtKB-KW"/>
</dbReference>
<protein>
    <submittedName>
        <fullName evidence="1">Class I SAM-dependent methyltransferase</fullName>
        <ecNumber evidence="1">2.1.1.-</ecNumber>
    </submittedName>
</protein>
<keyword evidence="1" id="KW-0808">Transferase</keyword>
<dbReference type="Proteomes" id="UP001279642">
    <property type="component" value="Unassembled WGS sequence"/>
</dbReference>
<accession>A0ABU5E8T1</accession>
<reference evidence="1 2" key="1">
    <citation type="journal article" date="2016" name="Antonie Van Leeuwenhoek">
        <title>Dongia soli sp. nov., isolated from soil from Dokdo, Korea.</title>
        <authorList>
            <person name="Kim D.U."/>
            <person name="Lee H."/>
            <person name="Kim H."/>
            <person name="Kim S.G."/>
            <person name="Ka J.O."/>
        </authorList>
    </citation>
    <scope>NUCLEOTIDE SEQUENCE [LARGE SCALE GENOMIC DNA]</scope>
    <source>
        <strain evidence="1 2">D78</strain>
    </source>
</reference>
<dbReference type="GO" id="GO:0008168">
    <property type="term" value="F:methyltransferase activity"/>
    <property type="evidence" value="ECO:0007669"/>
    <property type="project" value="UniProtKB-KW"/>
</dbReference>
<dbReference type="EMBL" id="JAXCLW010000002">
    <property type="protein sequence ID" value="MDY0882760.1"/>
    <property type="molecule type" value="Genomic_DNA"/>
</dbReference>
<evidence type="ECO:0000313" key="2">
    <source>
        <dbReference type="Proteomes" id="UP001279642"/>
    </source>
</evidence>
<organism evidence="1 2">
    <name type="scientific">Dongia soli</name>
    <dbReference type="NCBI Taxonomy" id="600628"/>
    <lineage>
        <taxon>Bacteria</taxon>
        <taxon>Pseudomonadati</taxon>
        <taxon>Pseudomonadota</taxon>
        <taxon>Alphaproteobacteria</taxon>
        <taxon>Rhodospirillales</taxon>
        <taxon>Dongiaceae</taxon>
        <taxon>Dongia</taxon>
    </lineage>
</organism>
<dbReference type="PANTHER" id="PTHR42912">
    <property type="entry name" value="METHYLTRANSFERASE"/>
    <property type="match status" value="1"/>
</dbReference>
<dbReference type="InterPro" id="IPR029063">
    <property type="entry name" value="SAM-dependent_MTases_sf"/>
</dbReference>
<proteinExistence type="predicted"/>
<keyword evidence="1" id="KW-0489">Methyltransferase</keyword>
<evidence type="ECO:0000313" key="1">
    <source>
        <dbReference type="EMBL" id="MDY0882760.1"/>
    </source>
</evidence>
<dbReference type="EC" id="2.1.1.-" evidence="1"/>
<comment type="caution">
    <text evidence="1">The sequence shown here is derived from an EMBL/GenBank/DDBJ whole genome shotgun (WGS) entry which is preliminary data.</text>
</comment>
<name>A0ABU5E8T1_9PROT</name>